<gene>
    <name evidence="1" type="ORF">GYMLUDRAFT_250969</name>
</gene>
<organism evidence="1 2">
    <name type="scientific">Collybiopsis luxurians FD-317 M1</name>
    <dbReference type="NCBI Taxonomy" id="944289"/>
    <lineage>
        <taxon>Eukaryota</taxon>
        <taxon>Fungi</taxon>
        <taxon>Dikarya</taxon>
        <taxon>Basidiomycota</taxon>
        <taxon>Agaricomycotina</taxon>
        <taxon>Agaricomycetes</taxon>
        <taxon>Agaricomycetidae</taxon>
        <taxon>Agaricales</taxon>
        <taxon>Marasmiineae</taxon>
        <taxon>Omphalotaceae</taxon>
        <taxon>Collybiopsis</taxon>
        <taxon>Collybiopsis luxurians</taxon>
    </lineage>
</organism>
<accession>A0A0D0C4E2</accession>
<name>A0A0D0C4E2_9AGAR</name>
<evidence type="ECO:0000313" key="1">
    <source>
        <dbReference type="EMBL" id="KIK52712.1"/>
    </source>
</evidence>
<dbReference type="HOGENOM" id="CLU_1434592_0_0_1"/>
<keyword evidence="2" id="KW-1185">Reference proteome</keyword>
<reference evidence="1 2" key="1">
    <citation type="submission" date="2014-04" db="EMBL/GenBank/DDBJ databases">
        <title>Evolutionary Origins and Diversification of the Mycorrhizal Mutualists.</title>
        <authorList>
            <consortium name="DOE Joint Genome Institute"/>
            <consortium name="Mycorrhizal Genomics Consortium"/>
            <person name="Kohler A."/>
            <person name="Kuo A."/>
            <person name="Nagy L.G."/>
            <person name="Floudas D."/>
            <person name="Copeland A."/>
            <person name="Barry K.W."/>
            <person name="Cichocki N."/>
            <person name="Veneault-Fourrey C."/>
            <person name="LaButti K."/>
            <person name="Lindquist E.A."/>
            <person name="Lipzen A."/>
            <person name="Lundell T."/>
            <person name="Morin E."/>
            <person name="Murat C."/>
            <person name="Riley R."/>
            <person name="Ohm R."/>
            <person name="Sun H."/>
            <person name="Tunlid A."/>
            <person name="Henrissat B."/>
            <person name="Grigoriev I.V."/>
            <person name="Hibbett D.S."/>
            <person name="Martin F."/>
        </authorList>
    </citation>
    <scope>NUCLEOTIDE SEQUENCE [LARGE SCALE GENOMIC DNA]</scope>
    <source>
        <strain evidence="1 2">FD-317 M1</strain>
    </source>
</reference>
<dbReference type="Proteomes" id="UP000053593">
    <property type="component" value="Unassembled WGS sequence"/>
</dbReference>
<sequence>MKDLLALSISVVCSRWRMLALSPTSARLWSRIHISLTPTIEGSVSKAFLSILQHYLDMSSHHPLSLRVGIFQAFEDRTIRLDPTIFDLLIQNIYRWKSFSYTGDYRLSAQKAFSENDLHFPVLEYLDVSDLEDVSLFEDTPMLCSLDTPSSTLNPALPLGQITLLKCTLPQEPTKVLALCPNVSRLDLR</sequence>
<dbReference type="OrthoDB" id="3020747at2759"/>
<dbReference type="AlphaFoldDB" id="A0A0D0C4E2"/>
<evidence type="ECO:0000313" key="2">
    <source>
        <dbReference type="Proteomes" id="UP000053593"/>
    </source>
</evidence>
<proteinExistence type="predicted"/>
<dbReference type="EMBL" id="KN834838">
    <property type="protein sequence ID" value="KIK52712.1"/>
    <property type="molecule type" value="Genomic_DNA"/>
</dbReference>
<protein>
    <submittedName>
        <fullName evidence="1">Unplaced genomic scaffold GYMLUscaffold_90, whole genome shotgun sequence</fullName>
    </submittedName>
</protein>